<evidence type="ECO:0000313" key="3">
    <source>
        <dbReference type="Proteomes" id="UP000683417"/>
    </source>
</evidence>
<proteinExistence type="predicted"/>
<dbReference type="PANTHER" id="PTHR38248">
    <property type="entry name" value="FUNK1 6"/>
    <property type="match status" value="1"/>
</dbReference>
<gene>
    <name evidence="2" type="ORF">BGTH12_LOCUS1456</name>
</gene>
<dbReference type="Proteomes" id="UP000683417">
    <property type="component" value="Unassembled WGS sequence"/>
</dbReference>
<comment type="caution">
    <text evidence="2">The sequence shown here is derived from an EMBL/GenBank/DDBJ whole genome shotgun (WGS) entry which is preliminary data.</text>
</comment>
<dbReference type="EMBL" id="CAJHIT010000002">
    <property type="protein sequence ID" value="CAD6500098.1"/>
    <property type="molecule type" value="Genomic_DNA"/>
</dbReference>
<dbReference type="PANTHER" id="PTHR38248:SF2">
    <property type="entry name" value="FUNK1 11"/>
    <property type="match status" value="1"/>
</dbReference>
<dbReference type="AlphaFoldDB" id="A0A9W4CWX8"/>
<accession>A0A9W4CWX8</accession>
<evidence type="ECO:0000259" key="1">
    <source>
        <dbReference type="Pfam" id="PF17667"/>
    </source>
</evidence>
<reference evidence="2" key="1">
    <citation type="submission" date="2020-10" db="EMBL/GenBank/DDBJ databases">
        <authorList>
            <person name="Muller C M."/>
        </authorList>
    </citation>
    <scope>NUCLEOTIDE SEQUENCE</scope>
    <source>
        <strain evidence="2">THUN-12</strain>
    </source>
</reference>
<dbReference type="Pfam" id="PF17667">
    <property type="entry name" value="Pkinase_fungal"/>
    <property type="match status" value="1"/>
</dbReference>
<evidence type="ECO:0000313" key="2">
    <source>
        <dbReference type="EMBL" id="CAD6500098.1"/>
    </source>
</evidence>
<feature type="domain" description="Fungal-type protein kinase" evidence="1">
    <location>
        <begin position="287"/>
        <end position="661"/>
    </location>
</feature>
<protein>
    <submittedName>
        <fullName evidence="2">BgTH12-04201</fullName>
    </submittedName>
</protein>
<dbReference type="InterPro" id="IPR040976">
    <property type="entry name" value="Pkinase_fungal"/>
</dbReference>
<sequence length="787" mass="91207">MMSKFQEIFTYQENNSIDYILQKCRKRHSKGASSKLVLNKLYTSLYEYTQPLRDKRNISELRNFFKVTETAIIDGDADLKLFEQLEKDIINKRNERDILKLAIDLVIKFPSESTVGPWSSLTTIRRNLMERSNIDMTAQDLEMYLQSNLQDNVFCAIPNFWDCFFEKKDWTDQASRIWESYKKYEVAEENKRSRELKAKNTAKGVEEQKRLHNDKEEKILEEGMTESETWDWLTFFEENFLNQLNGRTTRSTKYPIVIEDKGAHLRGRYCRTNRTQRAQESTGTTQIDLLIKSIDIQDNDVDWENMNVGAEFTVSPSKSIRKKKFLQLSRCAREVYCAQPLRRFMHGFLMFKEEFELWVFDRSGAYSSGRMGIIDSKEIFVRALCSYLLMSDEELGRDMSILRKNGQSTANFTGSDGNSDQIFEIKPKPVIQSTTLVTRGTTCYKTKDKSTMIKYSWSRSADNAEVRFMKDALPLPGVVKYRASQLVYQTNSHLGNLDLSGADPWDLKADDYNVTYGSNYHAMTIPSLERNRFLFRIAMTPCGRKIDTCGSILDFVAGIRDAIKAHQRLVDISILHGDISEGNIILKDPTTDDDSHSMLIDFDCSVRLKGNVAEDEELFLTGTVKFMAIERLKSAANSKPTIRRTYRHDLESFFYVFVVGCIEYESADEAKLRNLDKWCKGEIDTCYSSKYTDLSDLEMILDKFTPSFEGLKELAKNLRTILFRDGTFFATPEDRGSIYRRMIMAFDETIEDIKTGRITNSTFIARRYQTTSPAFIRRNLIPNFPVR</sequence>
<name>A0A9W4CWX8_BLUGR</name>
<organism evidence="2 3">
    <name type="scientific">Blumeria graminis f. sp. triticale</name>
    <dbReference type="NCBI Taxonomy" id="1689686"/>
    <lineage>
        <taxon>Eukaryota</taxon>
        <taxon>Fungi</taxon>
        <taxon>Dikarya</taxon>
        <taxon>Ascomycota</taxon>
        <taxon>Pezizomycotina</taxon>
        <taxon>Leotiomycetes</taxon>
        <taxon>Erysiphales</taxon>
        <taxon>Erysiphaceae</taxon>
        <taxon>Blumeria</taxon>
    </lineage>
</organism>